<dbReference type="AlphaFoldDB" id="A0A391NNI2"/>
<comment type="caution">
    <text evidence="2">The sequence shown here is derived from an EMBL/GenBank/DDBJ whole genome shotgun (WGS) entry which is preliminary data.</text>
</comment>
<keyword evidence="1" id="KW-0472">Membrane</keyword>
<reference evidence="2 3" key="1">
    <citation type="journal article" date="2018" name="PLoS ONE">
        <title>The draft genome of Kipferlia bialata reveals reductive genome evolution in fornicate parasites.</title>
        <authorList>
            <person name="Tanifuji G."/>
            <person name="Takabayashi S."/>
            <person name="Kume K."/>
            <person name="Takagi M."/>
            <person name="Nakayama T."/>
            <person name="Kamikawa R."/>
            <person name="Inagaki Y."/>
            <person name="Hashimoto T."/>
        </authorList>
    </citation>
    <scope>NUCLEOTIDE SEQUENCE [LARGE SCALE GENOMIC DNA]</scope>
    <source>
        <strain evidence="2">NY0173</strain>
    </source>
</reference>
<evidence type="ECO:0000313" key="2">
    <source>
        <dbReference type="EMBL" id="GCA63254.1"/>
    </source>
</evidence>
<keyword evidence="3" id="KW-1185">Reference proteome</keyword>
<evidence type="ECO:0000256" key="1">
    <source>
        <dbReference type="SAM" id="Phobius"/>
    </source>
</evidence>
<dbReference type="Proteomes" id="UP000265618">
    <property type="component" value="Unassembled WGS sequence"/>
</dbReference>
<feature type="transmembrane region" description="Helical" evidence="1">
    <location>
        <begin position="23"/>
        <end position="44"/>
    </location>
</feature>
<accession>A0A391NNI2</accession>
<feature type="transmembrane region" description="Helical" evidence="1">
    <location>
        <begin position="50"/>
        <end position="73"/>
    </location>
</feature>
<dbReference type="EMBL" id="BDIP01002838">
    <property type="protein sequence ID" value="GCA63254.1"/>
    <property type="molecule type" value="Genomic_DNA"/>
</dbReference>
<keyword evidence="1" id="KW-0812">Transmembrane</keyword>
<name>A0A391NNI2_9EUKA</name>
<proteinExistence type="predicted"/>
<sequence>MGGYIRGELPVNDIKRLAMQTRLLWACAGVTWALYGWVFLWALFGTSYQFGRILSVIPSLTNILGGVLALVFMGETIDGLSNKYSKIHQNRYLKLTLSKDVAMYGMFGSI</sequence>
<gene>
    <name evidence="2" type="ORF">KIPB_008839</name>
</gene>
<organism evidence="2 3">
    <name type="scientific">Kipferlia bialata</name>
    <dbReference type="NCBI Taxonomy" id="797122"/>
    <lineage>
        <taxon>Eukaryota</taxon>
        <taxon>Metamonada</taxon>
        <taxon>Carpediemonas-like organisms</taxon>
        <taxon>Kipferlia</taxon>
    </lineage>
</organism>
<protein>
    <submittedName>
        <fullName evidence="2">Uncharacterized protein</fullName>
    </submittedName>
</protein>
<evidence type="ECO:0000313" key="3">
    <source>
        <dbReference type="Proteomes" id="UP000265618"/>
    </source>
</evidence>
<keyword evidence="1" id="KW-1133">Transmembrane helix</keyword>
<feature type="non-terminal residue" evidence="2">
    <location>
        <position position="1"/>
    </location>
</feature>